<dbReference type="AlphaFoldDB" id="A0A2U3LKY6"/>
<organism evidence="2 3">
    <name type="scientific">Candidatus Desulfosporosinus infrequens</name>
    <dbReference type="NCBI Taxonomy" id="2043169"/>
    <lineage>
        <taxon>Bacteria</taxon>
        <taxon>Bacillati</taxon>
        <taxon>Bacillota</taxon>
        <taxon>Clostridia</taxon>
        <taxon>Eubacteriales</taxon>
        <taxon>Desulfitobacteriaceae</taxon>
        <taxon>Desulfosporosinus</taxon>
    </lineage>
</organism>
<dbReference type="InterPro" id="IPR035919">
    <property type="entry name" value="EAL_sf"/>
</dbReference>
<accession>A0A2U3LKY6</accession>
<evidence type="ECO:0000313" key="2">
    <source>
        <dbReference type="EMBL" id="SPF52510.1"/>
    </source>
</evidence>
<protein>
    <submittedName>
        <fullName evidence="2">Diguanylate cyclase</fullName>
    </submittedName>
</protein>
<gene>
    <name evidence="2" type="ORF">SBF1_5830001</name>
</gene>
<name>A0A2U3LKY6_9FIRM</name>
<sequence length="271" mass="30531">MVIDKLSETNDLMVLISDALETDKFVLFFQPILNISTGETIHHEALMRIVMDNGEIVYPGKIIPIAERFGLMSQIDKRVIVLSFEALKKYPTLNLFVNLSGVSIGDEELLLLIEENIHQRGIEPSRLGFEITETMAVKDLVRADRWIRRLREKGCRFALDDFGIGFSSFSYLQYLSVDYVKIDGSYVRDLDKNYKNRALVQAMNTVARSLGKEVIAEFVENSSILDLLGEDQVSHAQGYYLGYPEPVPQMGLDISASLKSKISLQLGGSDK</sequence>
<evidence type="ECO:0000313" key="3">
    <source>
        <dbReference type="Proteomes" id="UP000238916"/>
    </source>
</evidence>
<dbReference type="InterPro" id="IPR001633">
    <property type="entry name" value="EAL_dom"/>
</dbReference>
<feature type="domain" description="EAL" evidence="1">
    <location>
        <begin position="9"/>
        <end position="258"/>
    </location>
</feature>
<dbReference type="InterPro" id="IPR050706">
    <property type="entry name" value="Cyclic-di-GMP_PDE-like"/>
</dbReference>
<dbReference type="SUPFAM" id="SSF141868">
    <property type="entry name" value="EAL domain-like"/>
    <property type="match status" value="1"/>
</dbReference>
<dbReference type="GO" id="GO:0071111">
    <property type="term" value="F:cyclic-guanylate-specific phosphodiesterase activity"/>
    <property type="evidence" value="ECO:0007669"/>
    <property type="project" value="InterPro"/>
</dbReference>
<dbReference type="SMART" id="SM00052">
    <property type="entry name" value="EAL"/>
    <property type="match status" value="1"/>
</dbReference>
<evidence type="ECO:0000259" key="1">
    <source>
        <dbReference type="PROSITE" id="PS50883"/>
    </source>
</evidence>
<dbReference type="CDD" id="cd01948">
    <property type="entry name" value="EAL"/>
    <property type="match status" value="1"/>
</dbReference>
<dbReference type="PROSITE" id="PS50883">
    <property type="entry name" value="EAL"/>
    <property type="match status" value="1"/>
</dbReference>
<dbReference type="PANTHER" id="PTHR33121">
    <property type="entry name" value="CYCLIC DI-GMP PHOSPHODIESTERASE PDEF"/>
    <property type="match status" value="1"/>
</dbReference>
<dbReference type="Gene3D" id="3.20.20.450">
    <property type="entry name" value="EAL domain"/>
    <property type="match status" value="1"/>
</dbReference>
<dbReference type="Proteomes" id="UP000238916">
    <property type="component" value="Unassembled WGS sequence"/>
</dbReference>
<dbReference type="EMBL" id="OMOF01000538">
    <property type="protein sequence ID" value="SPF52510.1"/>
    <property type="molecule type" value="Genomic_DNA"/>
</dbReference>
<dbReference type="PANTHER" id="PTHR33121:SF23">
    <property type="entry name" value="CYCLIC DI-GMP PHOSPHODIESTERASE PDEB"/>
    <property type="match status" value="1"/>
</dbReference>
<proteinExistence type="predicted"/>
<reference evidence="3" key="1">
    <citation type="submission" date="2018-02" db="EMBL/GenBank/DDBJ databases">
        <authorList>
            <person name="Hausmann B."/>
        </authorList>
    </citation>
    <scope>NUCLEOTIDE SEQUENCE [LARGE SCALE GENOMIC DNA]</scope>
    <source>
        <strain evidence="3">Peat soil MAG SbF1</strain>
    </source>
</reference>
<dbReference type="Pfam" id="PF00563">
    <property type="entry name" value="EAL"/>
    <property type="match status" value="1"/>
</dbReference>